<dbReference type="InterPro" id="IPR029069">
    <property type="entry name" value="HotDog_dom_sf"/>
</dbReference>
<keyword evidence="5" id="KW-1185">Reference proteome</keyword>
<organism evidence="4 5">
    <name type="scientific">Harryflintia acetispora</name>
    <dbReference type="NCBI Taxonomy" id="1849041"/>
    <lineage>
        <taxon>Bacteria</taxon>
        <taxon>Bacillati</taxon>
        <taxon>Bacillota</taxon>
        <taxon>Clostridia</taxon>
        <taxon>Eubacteriales</taxon>
        <taxon>Oscillospiraceae</taxon>
        <taxon>Harryflintia</taxon>
    </lineage>
</organism>
<dbReference type="PANTHER" id="PTHR36934">
    <property type="entry name" value="BLR0278 PROTEIN"/>
    <property type="match status" value="1"/>
</dbReference>
<reference evidence="4 5" key="1">
    <citation type="submission" date="2019-03" db="EMBL/GenBank/DDBJ databases">
        <title>Genomic Encyclopedia of Type Strains, Phase IV (KMG-IV): sequencing the most valuable type-strain genomes for metagenomic binning, comparative biology and taxonomic classification.</title>
        <authorList>
            <person name="Goeker M."/>
        </authorList>
    </citation>
    <scope>NUCLEOTIDE SEQUENCE [LARGE SCALE GENOMIC DNA]</scope>
    <source>
        <strain evidence="4 5">DSM 100433</strain>
    </source>
</reference>
<feature type="active site" evidence="1">
    <location>
        <position position="66"/>
    </location>
</feature>
<accession>A0A9X8Y7P8</accession>
<dbReference type="PIRSF" id="PIRSF014972">
    <property type="entry name" value="FlK"/>
    <property type="match status" value="1"/>
</dbReference>
<evidence type="ECO:0000313" key="5">
    <source>
        <dbReference type="Proteomes" id="UP000294682"/>
    </source>
</evidence>
<evidence type="ECO:0000256" key="2">
    <source>
        <dbReference type="PIRSR" id="PIRSR014972-2"/>
    </source>
</evidence>
<dbReference type="SUPFAM" id="SSF54637">
    <property type="entry name" value="Thioesterase/thiol ester dehydrase-isomerase"/>
    <property type="match status" value="1"/>
</dbReference>
<feature type="binding site" evidence="2">
    <location>
        <position position="110"/>
    </location>
    <ligand>
        <name>substrate</name>
    </ligand>
</feature>
<dbReference type="CDD" id="cd03440">
    <property type="entry name" value="hot_dog"/>
    <property type="match status" value="1"/>
</dbReference>
<evidence type="ECO:0000256" key="1">
    <source>
        <dbReference type="PIRSR" id="PIRSR014972-1"/>
    </source>
</evidence>
<sequence>MHMGKSYQVSAKVDEGMLASALGSGDVGVLATPVMLSLMEQAACACVQDCLKEGETTVGAQIDLAHISAVPAGMEITATAEIIKIEGKKVLFKIFCEDREGIVGKGTHLRLIVNRDKFQQRAAAKVK</sequence>
<dbReference type="Pfam" id="PF22636">
    <property type="entry name" value="FlK"/>
    <property type="match status" value="1"/>
</dbReference>
<feature type="active site" evidence="1">
    <location>
        <position position="40"/>
    </location>
</feature>
<evidence type="ECO:0000259" key="3">
    <source>
        <dbReference type="Pfam" id="PF22636"/>
    </source>
</evidence>
<evidence type="ECO:0000313" key="4">
    <source>
        <dbReference type="EMBL" id="TCL42556.1"/>
    </source>
</evidence>
<dbReference type="PANTHER" id="PTHR36934:SF1">
    <property type="entry name" value="THIOESTERASE DOMAIN-CONTAINING PROTEIN"/>
    <property type="match status" value="1"/>
</dbReference>
<gene>
    <name evidence="4" type="ORF">EDD78_10921</name>
</gene>
<dbReference type="EMBL" id="SLUK01000009">
    <property type="protein sequence ID" value="TCL42556.1"/>
    <property type="molecule type" value="Genomic_DNA"/>
</dbReference>
<protein>
    <submittedName>
        <fullName evidence="4">Thioesterase superfamily protein</fullName>
    </submittedName>
</protein>
<name>A0A9X8Y7P8_9FIRM</name>
<dbReference type="Gene3D" id="3.10.129.10">
    <property type="entry name" value="Hotdog Thioesterase"/>
    <property type="match status" value="1"/>
</dbReference>
<proteinExistence type="predicted"/>
<dbReference type="AlphaFoldDB" id="A0A9X8Y7P8"/>
<comment type="caution">
    <text evidence="4">The sequence shown here is derived from an EMBL/GenBank/DDBJ whole genome shotgun (WGS) entry which is preliminary data.</text>
</comment>
<feature type="binding site" evidence="2">
    <location>
        <position position="59"/>
    </location>
    <ligand>
        <name>CoA</name>
        <dbReference type="ChEBI" id="CHEBI:57287"/>
    </ligand>
</feature>
<dbReference type="Proteomes" id="UP000294682">
    <property type="component" value="Unassembled WGS sequence"/>
</dbReference>
<dbReference type="InterPro" id="IPR054485">
    <property type="entry name" value="FlK-like_dom"/>
</dbReference>
<dbReference type="InterPro" id="IPR025540">
    <property type="entry name" value="FlK"/>
</dbReference>
<feature type="binding site" evidence="2">
    <location>
        <position position="59"/>
    </location>
    <ligand>
        <name>substrate</name>
    </ligand>
</feature>
<feature type="domain" description="Fluoroacetyl-CoA-specific thioesterase-like" evidence="3">
    <location>
        <begin position="13"/>
        <end position="115"/>
    </location>
</feature>
<feature type="active site" evidence="1">
    <location>
        <position position="32"/>
    </location>
</feature>